<name>A0A508ANW0_9GAMM</name>
<dbReference type="EMBL" id="VICD02000219">
    <property type="protein sequence ID" value="KAB8179311.1"/>
    <property type="molecule type" value="Genomic_DNA"/>
</dbReference>
<dbReference type="GO" id="GO:0016740">
    <property type="term" value="F:transferase activity"/>
    <property type="evidence" value="ECO:0007669"/>
    <property type="project" value="UniProtKB-KW"/>
</dbReference>
<comment type="caution">
    <text evidence="2">The sequence shown here is derived from an EMBL/GenBank/DDBJ whole genome shotgun (WGS) entry which is preliminary data.</text>
</comment>
<dbReference type="RefSeq" id="WP_141482648.1">
    <property type="nucleotide sequence ID" value="NZ_VICD02000219.1"/>
</dbReference>
<reference evidence="2 3" key="1">
    <citation type="submission" date="2019-10" db="EMBL/GenBank/DDBJ databases">
        <title>Lysobacter alkalisoli sp. nov., isolated from saline-alkaline soil.</title>
        <authorList>
            <person name="Sun J.-Q."/>
        </authorList>
    </citation>
    <scope>NUCLEOTIDE SEQUENCE [LARGE SCALE GENOMIC DNA]</scope>
    <source>
        <strain evidence="2 3">KCTC 42381</strain>
    </source>
</reference>
<dbReference type="Pfam" id="PF00535">
    <property type="entry name" value="Glycos_transf_2"/>
    <property type="match status" value="1"/>
</dbReference>
<organism evidence="2 3">
    <name type="scientific">Marilutibacter maris</name>
    <dbReference type="NCBI Taxonomy" id="1605891"/>
    <lineage>
        <taxon>Bacteria</taxon>
        <taxon>Pseudomonadati</taxon>
        <taxon>Pseudomonadota</taxon>
        <taxon>Gammaproteobacteria</taxon>
        <taxon>Lysobacterales</taxon>
        <taxon>Lysobacteraceae</taxon>
        <taxon>Marilutibacter</taxon>
    </lineage>
</organism>
<dbReference type="CDD" id="cd04186">
    <property type="entry name" value="GT_2_like_c"/>
    <property type="match status" value="1"/>
</dbReference>
<dbReference type="Gene3D" id="3.40.50.300">
    <property type="entry name" value="P-loop containing nucleotide triphosphate hydrolases"/>
    <property type="match status" value="1"/>
</dbReference>
<dbReference type="InterPro" id="IPR029044">
    <property type="entry name" value="Nucleotide-diphossugar_trans"/>
</dbReference>
<evidence type="ECO:0000313" key="2">
    <source>
        <dbReference type="EMBL" id="KAB8179311.1"/>
    </source>
</evidence>
<dbReference type="InterPro" id="IPR001173">
    <property type="entry name" value="Glyco_trans_2-like"/>
</dbReference>
<protein>
    <submittedName>
        <fullName evidence="2">Glycosyltransferase</fullName>
    </submittedName>
</protein>
<dbReference type="PANTHER" id="PTHR43179:SF7">
    <property type="entry name" value="RHAMNOSYLTRANSFERASE WBBL"/>
    <property type="match status" value="1"/>
</dbReference>
<gene>
    <name evidence="2" type="ORF">FKV24_012835</name>
</gene>
<dbReference type="InterPro" id="IPR027417">
    <property type="entry name" value="P-loop_NTPase"/>
</dbReference>
<dbReference type="Proteomes" id="UP000320431">
    <property type="component" value="Unassembled WGS sequence"/>
</dbReference>
<dbReference type="CDD" id="cd03801">
    <property type="entry name" value="GT4_PimA-like"/>
    <property type="match status" value="1"/>
</dbReference>
<dbReference type="SUPFAM" id="SSF53448">
    <property type="entry name" value="Nucleotide-diphospho-sugar transferases"/>
    <property type="match status" value="1"/>
</dbReference>
<sequence>MSLDPRIEQKGVSSRISRRAVLVLGMHRAGTSALARVLSIRGAELPNELMPANEGNPSGYWEPRAIVDFNDRLLAYFGVEWNDPFAAEQISPHGAIPERFYQEAAGIVESEYGDAELLVLKDPRCTLLPEFWNEVLVRLGIETVVVVIMRPYLEVAESLRRRDGTALTAGVILYNSYAAQSIAFGCRHDATFITYEQLLGDWRGTTDRIAVQHGFQWPRGGAAAAAEIEMFLQPGAGVAETRVGGIPPALQGMADALWEWLKASASGEPVADVAPVLAELESLSALYAPVLAERTLRMQRMAARIDFLESREKELHAMFEDSQGTLAIAAVQRDEALKQRDEVLRQRDELTARAHALEAVEEKFRQIVDHRDELTARLQTLDAMEEKFREVVGQRDEFQKDRDKLLDLCRELEKSETRIMERVEALESSKDELLAHIEASDAFVESLCDVLDDVDARTQGVLDERASVKIDREQLRSSLFDLKNELAETEALVVDTEARYAATRAELDDVLSQHSELCGMHEDALVRLDRVSSQRDAIIFERDGYRSQLDRIYASRSWALTRPFRGAARLGRRVLAGPIRAVLGRGRQLSLPRPESFGVTSLAAGGDARADGGFHEGLRKFLDAEFGGAAAMEVAARVRGFGLPVDVSEVRSAAITTLDEDQACAWAREIAERIPLSSIDRYRPEVSIVIPVFNQARFTLACLDSLISHRTRYSFEVLIGDDGSSDATGAAFAIEMPGVTVVRHADNLGFVRNCNATATHARGRFIVFLNNDTLVLPNWLDELIDCLLADAAIGLVGSKLIYPDGRMQECGAIVWNDGSAWNFGRFDDPRRPEYCYLRDTDYVSGASIALRRDLWQRLGGFDELFAPAYAEDADLAFRVRDQGLRTVVQPLSQIIHFEGVTSGTDTSQGAKAYQVENLKKLTQRWQAVIAGHRANAQEPEFEKERSVRHRVLFIDHVTPTPDADAGSVVAWEVMQSFLDHGFKVTFIPEDNFAHMGADTARLQRIGIETIYHPSYSFMADFLGARHDPFDVIFLHRYKVAEAHLHDLRRQFPQAKVMFLNADMHFLREMREAELAQDRAAISQALKTRSRELGVVKSVDCTLVHSTVELDLLRDECPDSCSSLFPLVHDPVLTPVGLEGREGVCFVGGYRHPPNVDAALWLVNEVWPLVLEERPDEVLYIVGSHAPDEVIALGAERNVEFVGFVDNLDAFLEKRRVSVAPLRYGAGAKGKVASSLAQGLPVVCTTIAAEGMQLTPDKNVLIGDSPAELARHLVTLLSESEIWGVLADEAIRYADEVTARRHARYRIRSQLEHLGVI</sequence>
<feature type="domain" description="Glycosyltransferase 2-like" evidence="1">
    <location>
        <begin position="687"/>
        <end position="804"/>
    </location>
</feature>
<dbReference type="SUPFAM" id="SSF53756">
    <property type="entry name" value="UDP-Glycosyltransferase/glycogen phosphorylase"/>
    <property type="match status" value="1"/>
</dbReference>
<dbReference type="Pfam" id="PF13692">
    <property type="entry name" value="Glyco_trans_1_4"/>
    <property type="match status" value="1"/>
</dbReference>
<dbReference type="Gene3D" id="3.40.50.2000">
    <property type="entry name" value="Glycogen Phosphorylase B"/>
    <property type="match status" value="1"/>
</dbReference>
<keyword evidence="2" id="KW-0808">Transferase</keyword>
<evidence type="ECO:0000259" key="1">
    <source>
        <dbReference type="Pfam" id="PF00535"/>
    </source>
</evidence>
<evidence type="ECO:0000313" key="3">
    <source>
        <dbReference type="Proteomes" id="UP000320431"/>
    </source>
</evidence>
<dbReference type="PANTHER" id="PTHR43179">
    <property type="entry name" value="RHAMNOSYLTRANSFERASE WBBL"/>
    <property type="match status" value="1"/>
</dbReference>
<proteinExistence type="predicted"/>
<dbReference type="Gene3D" id="3.90.550.10">
    <property type="entry name" value="Spore Coat Polysaccharide Biosynthesis Protein SpsA, Chain A"/>
    <property type="match status" value="1"/>
</dbReference>
<accession>A0A508ANW0</accession>
<dbReference type="SUPFAM" id="SSF52540">
    <property type="entry name" value="P-loop containing nucleoside triphosphate hydrolases"/>
    <property type="match status" value="1"/>
</dbReference>